<dbReference type="Proteomes" id="UP000194761">
    <property type="component" value="Unassembled WGS sequence"/>
</dbReference>
<evidence type="ECO:0000313" key="3">
    <source>
        <dbReference type="Proteomes" id="UP000194761"/>
    </source>
</evidence>
<dbReference type="SUPFAM" id="SSF54427">
    <property type="entry name" value="NTF2-like"/>
    <property type="match status" value="1"/>
</dbReference>
<evidence type="ECO:0000313" key="2">
    <source>
        <dbReference type="EMBL" id="OUC94901.1"/>
    </source>
</evidence>
<dbReference type="InterPro" id="IPR037401">
    <property type="entry name" value="SnoaL-like"/>
</dbReference>
<proteinExistence type="predicted"/>
<dbReference type="AlphaFoldDB" id="A0A243RJ47"/>
<organism evidence="2 3">
    <name type="scientific">Streptosporangium minutum</name>
    <dbReference type="NCBI Taxonomy" id="569862"/>
    <lineage>
        <taxon>Bacteria</taxon>
        <taxon>Bacillati</taxon>
        <taxon>Actinomycetota</taxon>
        <taxon>Actinomycetes</taxon>
        <taxon>Streptosporangiales</taxon>
        <taxon>Streptosporangiaceae</taxon>
        <taxon>Streptosporangium</taxon>
    </lineage>
</organism>
<name>A0A243RJ47_9ACTN</name>
<dbReference type="Pfam" id="PF12680">
    <property type="entry name" value="SnoaL_2"/>
    <property type="match status" value="1"/>
</dbReference>
<accession>A0A243RJ47</accession>
<reference evidence="2 3" key="1">
    <citation type="submission" date="2017-05" db="EMBL/GenBank/DDBJ databases">
        <title>Biotechnological potential of actinobacteria isolated from South African environments.</title>
        <authorList>
            <person name="Le Roes-Hill M."/>
            <person name="Prins A."/>
            <person name="Durrell K.A."/>
        </authorList>
    </citation>
    <scope>NUCLEOTIDE SEQUENCE [LARGE SCALE GENOMIC DNA]</scope>
    <source>
        <strain evidence="2">M26</strain>
    </source>
</reference>
<evidence type="ECO:0000259" key="1">
    <source>
        <dbReference type="Pfam" id="PF12680"/>
    </source>
</evidence>
<comment type="caution">
    <text evidence="2">The sequence shown here is derived from an EMBL/GenBank/DDBJ whole genome shotgun (WGS) entry which is preliminary data.</text>
</comment>
<sequence length="133" mass="14833">MTPRDVFALMREHWLANIPLSADLLTDDVVVEMPFAATGRPNRIEGRQRFMMFAEAGRAALPVHFDDCRNIVIHETTDPNVIIVEYELAGTVTTTGVSAAAPFIGVLKVRDGQIAHWREYQNTSAIAQALRQQ</sequence>
<keyword evidence="3" id="KW-1185">Reference proteome</keyword>
<dbReference type="EMBL" id="NGFP01000093">
    <property type="protein sequence ID" value="OUC94901.1"/>
    <property type="molecule type" value="Genomic_DNA"/>
</dbReference>
<gene>
    <name evidence="2" type="ORF">CA984_20535</name>
</gene>
<dbReference type="Gene3D" id="3.10.450.50">
    <property type="match status" value="1"/>
</dbReference>
<protein>
    <submittedName>
        <fullName evidence="2">PhzA/B-like protein</fullName>
    </submittedName>
</protein>
<dbReference type="RefSeq" id="WP_086574816.1">
    <property type="nucleotide sequence ID" value="NZ_NGFP01000093.1"/>
</dbReference>
<dbReference type="InterPro" id="IPR032710">
    <property type="entry name" value="NTF2-like_dom_sf"/>
</dbReference>
<feature type="domain" description="SnoaL-like" evidence="1">
    <location>
        <begin position="22"/>
        <end position="117"/>
    </location>
</feature>